<organism evidence="1 2">
    <name type="scientific">Romanomermis culicivorax</name>
    <name type="common">Nematode worm</name>
    <dbReference type="NCBI Taxonomy" id="13658"/>
    <lineage>
        <taxon>Eukaryota</taxon>
        <taxon>Metazoa</taxon>
        <taxon>Ecdysozoa</taxon>
        <taxon>Nematoda</taxon>
        <taxon>Enoplea</taxon>
        <taxon>Dorylaimia</taxon>
        <taxon>Mermithida</taxon>
        <taxon>Mermithoidea</taxon>
        <taxon>Mermithidae</taxon>
        <taxon>Romanomermis</taxon>
    </lineage>
</organism>
<proteinExistence type="predicted"/>
<sequence length="65" mass="7651">CCLFQQKSHINFACLSLQEFAINHVPIFRIVAAEMQLMTDLVETLLTIWPLDLEKKFDVLRCRKK</sequence>
<dbReference type="Proteomes" id="UP000887565">
    <property type="component" value="Unplaced"/>
</dbReference>
<protein>
    <submittedName>
        <fullName evidence="2">Uncharacterized protein</fullName>
    </submittedName>
</protein>
<dbReference type="WBParaSite" id="nRc.2.0.1.t07556-RA">
    <property type="protein sequence ID" value="nRc.2.0.1.t07556-RA"/>
    <property type="gene ID" value="nRc.2.0.1.g07556"/>
</dbReference>
<accession>A0A915I0A3</accession>
<evidence type="ECO:0000313" key="1">
    <source>
        <dbReference type="Proteomes" id="UP000887565"/>
    </source>
</evidence>
<evidence type="ECO:0000313" key="2">
    <source>
        <dbReference type="WBParaSite" id="nRc.2.0.1.t07556-RA"/>
    </source>
</evidence>
<name>A0A915I0A3_ROMCU</name>
<dbReference type="AlphaFoldDB" id="A0A915I0A3"/>
<keyword evidence="1" id="KW-1185">Reference proteome</keyword>
<reference evidence="2" key="1">
    <citation type="submission" date="2022-11" db="UniProtKB">
        <authorList>
            <consortium name="WormBaseParasite"/>
        </authorList>
    </citation>
    <scope>IDENTIFICATION</scope>
</reference>